<sequence length="44" mass="4792">MRFCLNQAPMVYDAVIPESGTENHKPIKAGDIHASRVHESSIAA</sequence>
<dbReference type="Proteomes" id="UP000046067">
    <property type="component" value="Unassembled WGS sequence"/>
</dbReference>
<dbReference type="AlphaFoldDB" id="A0A655P4X7"/>
<name>A0A655P4X7_VIBCL</name>
<proteinExistence type="predicted"/>
<evidence type="ECO:0000313" key="2">
    <source>
        <dbReference type="Proteomes" id="UP000046067"/>
    </source>
</evidence>
<dbReference type="EMBL" id="CWQJ01000006">
    <property type="protein sequence ID" value="CSB91924.1"/>
    <property type="molecule type" value="Genomic_DNA"/>
</dbReference>
<reference evidence="1 2" key="1">
    <citation type="submission" date="2015-07" db="EMBL/GenBank/DDBJ databases">
        <authorList>
            <consortium name="Pathogen Informatics"/>
        </authorList>
    </citation>
    <scope>NUCLEOTIDE SEQUENCE [LARGE SCALE GENOMIC DNA]</scope>
    <source>
        <strain evidence="1 2">A325</strain>
    </source>
</reference>
<gene>
    <name evidence="1" type="ORF">ERS013201_01324</name>
</gene>
<evidence type="ECO:0000313" key="1">
    <source>
        <dbReference type="EMBL" id="CSB91924.1"/>
    </source>
</evidence>
<organism evidence="1 2">
    <name type="scientific">Vibrio cholerae</name>
    <dbReference type="NCBI Taxonomy" id="666"/>
    <lineage>
        <taxon>Bacteria</taxon>
        <taxon>Pseudomonadati</taxon>
        <taxon>Pseudomonadota</taxon>
        <taxon>Gammaproteobacteria</taxon>
        <taxon>Vibrionales</taxon>
        <taxon>Vibrionaceae</taxon>
        <taxon>Vibrio</taxon>
    </lineage>
</organism>
<accession>A0A655P4X7</accession>
<protein>
    <submittedName>
        <fullName evidence="1">Uncharacterized protein</fullName>
    </submittedName>
</protein>